<feature type="domain" description="DNA polymerase III delta subunit-like C-terminal" evidence="10">
    <location>
        <begin position="227"/>
        <end position="347"/>
    </location>
</feature>
<evidence type="ECO:0000256" key="2">
    <source>
        <dbReference type="ARBA" id="ARBA00017703"/>
    </source>
</evidence>
<evidence type="ECO:0000259" key="10">
    <source>
        <dbReference type="Pfam" id="PF21694"/>
    </source>
</evidence>
<dbReference type="RefSeq" id="WP_073239978.1">
    <property type="nucleotide sequence ID" value="NZ_FQUY01000027.1"/>
</dbReference>
<evidence type="ECO:0000256" key="7">
    <source>
        <dbReference type="ARBA" id="ARBA00034754"/>
    </source>
</evidence>
<dbReference type="EC" id="2.7.7.7" evidence="1"/>
<keyword evidence="3" id="KW-0808">Transferase</keyword>
<dbReference type="Proteomes" id="UP000184148">
    <property type="component" value="Unassembled WGS sequence"/>
</dbReference>
<accession>A0A1M5C3I6</accession>
<comment type="similarity">
    <text evidence="7">Belongs to the DNA polymerase HolA subunit family.</text>
</comment>
<dbReference type="Pfam" id="PF21694">
    <property type="entry name" value="DNA_pol3_delta_C"/>
    <property type="match status" value="1"/>
</dbReference>
<dbReference type="GO" id="GO:0006261">
    <property type="term" value="P:DNA-templated DNA replication"/>
    <property type="evidence" value="ECO:0007669"/>
    <property type="project" value="TreeGrafter"/>
</dbReference>
<dbReference type="PANTHER" id="PTHR34388">
    <property type="entry name" value="DNA POLYMERASE III SUBUNIT DELTA"/>
    <property type="match status" value="1"/>
</dbReference>
<dbReference type="STRING" id="1121429.SAMN02745133_02784"/>
<keyword evidence="4" id="KW-0548">Nucleotidyltransferase</keyword>
<dbReference type="GO" id="GO:0003887">
    <property type="term" value="F:DNA-directed DNA polymerase activity"/>
    <property type="evidence" value="ECO:0007669"/>
    <property type="project" value="UniProtKB-KW"/>
</dbReference>
<evidence type="ECO:0000256" key="8">
    <source>
        <dbReference type="ARBA" id="ARBA00049244"/>
    </source>
</evidence>
<evidence type="ECO:0000256" key="4">
    <source>
        <dbReference type="ARBA" id="ARBA00022695"/>
    </source>
</evidence>
<dbReference type="NCBIfam" id="TIGR01128">
    <property type="entry name" value="holA"/>
    <property type="match status" value="1"/>
</dbReference>
<dbReference type="GO" id="GO:0003677">
    <property type="term" value="F:DNA binding"/>
    <property type="evidence" value="ECO:0007669"/>
    <property type="project" value="InterPro"/>
</dbReference>
<dbReference type="OrthoDB" id="9775929at2"/>
<organism evidence="11 12">
    <name type="scientific">Desulforamulus putei DSM 12395</name>
    <dbReference type="NCBI Taxonomy" id="1121429"/>
    <lineage>
        <taxon>Bacteria</taxon>
        <taxon>Bacillati</taxon>
        <taxon>Bacillota</taxon>
        <taxon>Clostridia</taxon>
        <taxon>Eubacteriales</taxon>
        <taxon>Peptococcaceae</taxon>
        <taxon>Desulforamulus</taxon>
    </lineage>
</organism>
<dbReference type="EMBL" id="FQUY01000027">
    <property type="protein sequence ID" value="SHF48992.1"/>
    <property type="molecule type" value="Genomic_DNA"/>
</dbReference>
<dbReference type="InterPro" id="IPR048466">
    <property type="entry name" value="DNA_pol3_delta-like_C"/>
</dbReference>
<dbReference type="SUPFAM" id="SSF52540">
    <property type="entry name" value="P-loop containing nucleoside triphosphate hydrolases"/>
    <property type="match status" value="1"/>
</dbReference>
<feature type="domain" description="DNA polymerase III delta N-terminal" evidence="9">
    <location>
        <begin position="20"/>
        <end position="146"/>
    </location>
</feature>
<evidence type="ECO:0000256" key="6">
    <source>
        <dbReference type="ARBA" id="ARBA00022932"/>
    </source>
</evidence>
<dbReference type="AlphaFoldDB" id="A0A1M5C3I6"/>
<dbReference type="InterPro" id="IPR008921">
    <property type="entry name" value="DNA_pol3_clamp-load_cplx_C"/>
</dbReference>
<keyword evidence="12" id="KW-1185">Reference proteome</keyword>
<dbReference type="Gene3D" id="3.40.50.300">
    <property type="entry name" value="P-loop containing nucleotide triphosphate hydrolases"/>
    <property type="match status" value="1"/>
</dbReference>
<evidence type="ECO:0000313" key="11">
    <source>
        <dbReference type="EMBL" id="SHF48992.1"/>
    </source>
</evidence>
<dbReference type="Gene3D" id="1.10.8.60">
    <property type="match status" value="1"/>
</dbReference>
<dbReference type="Pfam" id="PF06144">
    <property type="entry name" value="DNA_pol3_delta"/>
    <property type="match status" value="1"/>
</dbReference>
<comment type="catalytic activity">
    <reaction evidence="8">
        <text>DNA(n) + a 2'-deoxyribonucleoside 5'-triphosphate = DNA(n+1) + diphosphate</text>
        <dbReference type="Rhea" id="RHEA:22508"/>
        <dbReference type="Rhea" id="RHEA-COMP:17339"/>
        <dbReference type="Rhea" id="RHEA-COMP:17340"/>
        <dbReference type="ChEBI" id="CHEBI:33019"/>
        <dbReference type="ChEBI" id="CHEBI:61560"/>
        <dbReference type="ChEBI" id="CHEBI:173112"/>
        <dbReference type="EC" id="2.7.7.7"/>
    </reaction>
</comment>
<dbReference type="GO" id="GO:0009360">
    <property type="term" value="C:DNA polymerase III complex"/>
    <property type="evidence" value="ECO:0007669"/>
    <property type="project" value="InterPro"/>
</dbReference>
<keyword evidence="6" id="KW-0239">DNA-directed DNA polymerase</keyword>
<evidence type="ECO:0000256" key="1">
    <source>
        <dbReference type="ARBA" id="ARBA00012417"/>
    </source>
</evidence>
<dbReference type="Gene3D" id="1.20.272.10">
    <property type="match status" value="1"/>
</dbReference>
<name>A0A1M5C3I6_9FIRM</name>
<dbReference type="PANTHER" id="PTHR34388:SF1">
    <property type="entry name" value="DNA POLYMERASE III SUBUNIT DELTA"/>
    <property type="match status" value="1"/>
</dbReference>
<sequence length="350" mass="38487">MEYYKGLLNSLARGQISPVYLFYGEEEYLKEKAVEKFKEVLLPQAADFNLDVVDGEETDLAAVVSLAENLPFLAERRLVIVKNTPWFSGKGKAKGDGEQASEDGKTSGKEAILLNYLSNPSPTTCLIFMTGEPVDRRKKLYKAVGSAGQAIEFKALKQAEMVSWVTQKIKAAGKKIDPAAARALVEANGKLGLLNLSNEVEKLLTYLGEGSEITLRDVRQVGVMNVEQNIFTVVDEAVAGHTSHALAGIRELLALKEQPPKILAMLARQIRIAIQVEALVREGCPEREVAGKLGLQDFVVRKALHQARKSGSRKLEWALEQIAVIDADIKKGRQDFLPAIESTLIKFSQL</sequence>
<protein>
    <recommendedName>
        <fullName evidence="2">DNA polymerase III subunit delta</fullName>
        <ecNumber evidence="1">2.7.7.7</ecNumber>
    </recommendedName>
</protein>
<dbReference type="SUPFAM" id="SSF48019">
    <property type="entry name" value="post-AAA+ oligomerization domain-like"/>
    <property type="match status" value="1"/>
</dbReference>
<reference evidence="12" key="1">
    <citation type="submission" date="2016-11" db="EMBL/GenBank/DDBJ databases">
        <authorList>
            <person name="Varghese N."/>
            <person name="Submissions S."/>
        </authorList>
    </citation>
    <scope>NUCLEOTIDE SEQUENCE [LARGE SCALE GENOMIC DNA]</scope>
    <source>
        <strain evidence="12">DSM 12395</strain>
    </source>
</reference>
<gene>
    <name evidence="11" type="ORF">SAMN02745133_02784</name>
</gene>
<dbReference type="InterPro" id="IPR005790">
    <property type="entry name" value="DNA_polIII_delta"/>
</dbReference>
<proteinExistence type="inferred from homology"/>
<evidence type="ECO:0000259" key="9">
    <source>
        <dbReference type="Pfam" id="PF06144"/>
    </source>
</evidence>
<dbReference type="InterPro" id="IPR010372">
    <property type="entry name" value="DNA_pol3_delta_N"/>
</dbReference>
<dbReference type="InterPro" id="IPR027417">
    <property type="entry name" value="P-loop_NTPase"/>
</dbReference>
<evidence type="ECO:0000256" key="5">
    <source>
        <dbReference type="ARBA" id="ARBA00022705"/>
    </source>
</evidence>
<evidence type="ECO:0000256" key="3">
    <source>
        <dbReference type="ARBA" id="ARBA00022679"/>
    </source>
</evidence>
<evidence type="ECO:0000313" key="12">
    <source>
        <dbReference type="Proteomes" id="UP000184148"/>
    </source>
</evidence>
<keyword evidence="5" id="KW-0235">DNA replication</keyword>